<dbReference type="InterPro" id="IPR036097">
    <property type="entry name" value="HisK_dim/P_sf"/>
</dbReference>
<feature type="domain" description="PAC" evidence="18">
    <location>
        <begin position="525"/>
        <end position="576"/>
    </location>
</feature>
<dbReference type="CDD" id="cd12914">
    <property type="entry name" value="PDC1_DGC_like"/>
    <property type="match status" value="1"/>
</dbReference>
<dbReference type="Pfam" id="PF08447">
    <property type="entry name" value="PAS_3"/>
    <property type="match status" value="1"/>
</dbReference>
<comment type="subcellular location">
    <subcellularLocation>
        <location evidence="2">Cell inner membrane</location>
        <topology evidence="2">Multi-pass membrane protein</topology>
    </subcellularLocation>
</comment>
<evidence type="ECO:0000256" key="3">
    <source>
        <dbReference type="ARBA" id="ARBA00012438"/>
    </source>
</evidence>
<dbReference type="SUPFAM" id="SSF55874">
    <property type="entry name" value="ATPase domain of HSP90 chaperone/DNA topoisomerase II/histidine kinase"/>
    <property type="match status" value="1"/>
</dbReference>
<keyword evidence="12" id="KW-1133">Transmembrane helix</keyword>
<keyword evidence="11" id="KW-0418">Kinase</keyword>
<dbReference type="SMART" id="SM00448">
    <property type="entry name" value="REC"/>
    <property type="match status" value="1"/>
</dbReference>
<sequence length="951" mass="104752">MIRRRRAGTRPPGRLSTRAPLFLFLIVFPLLGLNLYNALAARAERENDLHEEAMRWLAIVETEQGHVFDEAGRLLDLLIDGGTATLPAERCNAAVMHLAPRFPSYLTVTVADADGLIRCSSNPAALGQSIADRPLFHHLRETGRSVVGVSAPSRLSGRLELPLARRLEDADGRFAGAAVGMIDIGWLEDFLRRQPLPPDSSLLVADRSGVVFARAPEEGGRRSLLPQVFRPLLQSARRGVAEIRDGDRRLITAWSPFSSGLQATLTILGIDRDARMVPVDRSLMRSLLLSGAVVLGAVLATALGLHRYLRYRERVEQALERAQEHLSLVLASVDAGVWEWDIRANSVVWSEGIYRLFGVDPGSFTPGFTAWLDRLSPEEQVSVRRMIEDTLANRRTDYRLEHRVLLPDGEVRWLLGLGRVFYDRSGEALRMVGLTVDITQTKETEEALRRSEQRYRGLVESQTDIVVRMDAGGRYTFVNDTACRVFGRRREALVGAQWTEFAVAEDVGNLDAAIERMNGDPLRRKTFEGRVRTTTGVRWYLWDGGPIVDETGAIAEYQAVGRDINDRKLVEQRLRLAKEEAERATASKSRFLAAASHDLRQPMQSLFLFAAVLRDHVDAVGREQLVHLERSLEALKGLLDSLLDVSKLDAGLVKPQIEEFPLGLVLEELDAAYKPVADRQGLGWSIAGCDGTVRSDRVLLARLLRNLVENALRYTQEGAIAIRCRVDGADLLIEVEDTGIGIPADQRDQIFEEFVQVGNIERNRQQGLGLGLAIVRRLARLLGCRIDLHSEVGKGSVFCVRVPRGAGARRPPPSNSDAGLKIRSGLLVLVIDDEILVLLGLQAILREWGCGVITATGAAQAVERLRGLDRGPDLILADYRLGGGRLGTEAVEQVRAACGRPVPAILLTGETGTEALREAASKGLRILHKPVTARLLVEALNTLTAGRAANS</sequence>
<evidence type="ECO:0000256" key="11">
    <source>
        <dbReference type="ARBA" id="ARBA00022777"/>
    </source>
</evidence>
<evidence type="ECO:0000256" key="7">
    <source>
        <dbReference type="ARBA" id="ARBA00022679"/>
    </source>
</evidence>
<dbReference type="GO" id="GO:0000166">
    <property type="term" value="F:nucleotide binding"/>
    <property type="evidence" value="ECO:0007669"/>
    <property type="project" value="UniProtKB-KW"/>
</dbReference>
<dbReference type="InterPro" id="IPR000014">
    <property type="entry name" value="PAS"/>
</dbReference>
<dbReference type="SMART" id="SM00091">
    <property type="entry name" value="PAS"/>
    <property type="match status" value="2"/>
</dbReference>
<dbReference type="PRINTS" id="PR00344">
    <property type="entry name" value="BCTRLSENSOR"/>
</dbReference>
<dbReference type="Gene3D" id="3.40.50.2300">
    <property type="match status" value="1"/>
</dbReference>
<accession>A0A2S2CUG6</accession>
<evidence type="ECO:0000256" key="5">
    <source>
        <dbReference type="ARBA" id="ARBA00022519"/>
    </source>
</evidence>
<dbReference type="InterPro" id="IPR001610">
    <property type="entry name" value="PAC"/>
</dbReference>
<comment type="catalytic activity">
    <reaction evidence="1">
        <text>ATP + protein L-histidine = ADP + protein N-phospho-L-histidine.</text>
        <dbReference type="EC" id="2.7.13.3"/>
    </reaction>
</comment>
<dbReference type="Gene3D" id="3.30.565.10">
    <property type="entry name" value="Histidine kinase-like ATPase, C-terminal domain"/>
    <property type="match status" value="1"/>
</dbReference>
<dbReference type="InterPro" id="IPR011006">
    <property type="entry name" value="CheY-like_superfamily"/>
</dbReference>
<keyword evidence="7" id="KW-0808">Transferase</keyword>
<keyword evidence="10" id="KW-0547">Nucleotide-binding</keyword>
<feature type="domain" description="PAS" evidence="17">
    <location>
        <begin position="322"/>
        <end position="394"/>
    </location>
</feature>
<dbReference type="InterPro" id="IPR035965">
    <property type="entry name" value="PAS-like_dom_sf"/>
</dbReference>
<dbReference type="InterPro" id="IPR036890">
    <property type="entry name" value="HATPase_C_sf"/>
</dbReference>
<dbReference type="Proteomes" id="UP000245629">
    <property type="component" value="Chromosome 3"/>
</dbReference>
<evidence type="ECO:0000313" key="19">
    <source>
        <dbReference type="EMBL" id="AWK88163.1"/>
    </source>
</evidence>
<dbReference type="SMART" id="SM00388">
    <property type="entry name" value="HisKA"/>
    <property type="match status" value="1"/>
</dbReference>
<keyword evidence="4" id="KW-1003">Cell membrane</keyword>
<dbReference type="Pfam" id="PF08448">
    <property type="entry name" value="PAS_4"/>
    <property type="match status" value="1"/>
</dbReference>
<evidence type="ECO:0000256" key="2">
    <source>
        <dbReference type="ARBA" id="ARBA00004429"/>
    </source>
</evidence>
<evidence type="ECO:0000256" key="12">
    <source>
        <dbReference type="ARBA" id="ARBA00022989"/>
    </source>
</evidence>
<feature type="modified residue" description="4-aspartylphosphate" evidence="14">
    <location>
        <position position="878"/>
    </location>
</feature>
<keyword evidence="9" id="KW-0677">Repeat</keyword>
<dbReference type="GO" id="GO:0005886">
    <property type="term" value="C:plasma membrane"/>
    <property type="evidence" value="ECO:0007669"/>
    <property type="project" value="UniProtKB-SubCell"/>
</dbReference>
<feature type="domain" description="Response regulatory" evidence="16">
    <location>
        <begin position="827"/>
        <end position="944"/>
    </location>
</feature>
<evidence type="ECO:0000313" key="20">
    <source>
        <dbReference type="Proteomes" id="UP000245629"/>
    </source>
</evidence>
<dbReference type="PROSITE" id="PS50112">
    <property type="entry name" value="PAS"/>
    <property type="match status" value="2"/>
</dbReference>
<dbReference type="PROSITE" id="PS50109">
    <property type="entry name" value="HIS_KIN"/>
    <property type="match status" value="1"/>
</dbReference>
<dbReference type="SMART" id="SM00387">
    <property type="entry name" value="HATPase_c"/>
    <property type="match status" value="1"/>
</dbReference>
<dbReference type="PANTHER" id="PTHR43047">
    <property type="entry name" value="TWO-COMPONENT HISTIDINE PROTEIN KINASE"/>
    <property type="match status" value="1"/>
</dbReference>
<evidence type="ECO:0000256" key="14">
    <source>
        <dbReference type="PROSITE-ProRule" id="PRU00169"/>
    </source>
</evidence>
<dbReference type="Gene3D" id="2.10.70.100">
    <property type="match status" value="1"/>
</dbReference>
<keyword evidence="13" id="KW-0472">Membrane</keyword>
<evidence type="ECO:0000259" key="16">
    <source>
        <dbReference type="PROSITE" id="PS50110"/>
    </source>
</evidence>
<dbReference type="AlphaFoldDB" id="A0A2S2CUG6"/>
<evidence type="ECO:0000256" key="6">
    <source>
        <dbReference type="ARBA" id="ARBA00022553"/>
    </source>
</evidence>
<dbReference type="InterPro" id="IPR033479">
    <property type="entry name" value="dCache_1"/>
</dbReference>
<evidence type="ECO:0000256" key="4">
    <source>
        <dbReference type="ARBA" id="ARBA00022475"/>
    </source>
</evidence>
<organism evidence="19 20">
    <name type="scientific">Azospirillum thermophilum</name>
    <dbReference type="NCBI Taxonomy" id="2202148"/>
    <lineage>
        <taxon>Bacteria</taxon>
        <taxon>Pseudomonadati</taxon>
        <taxon>Pseudomonadota</taxon>
        <taxon>Alphaproteobacteria</taxon>
        <taxon>Rhodospirillales</taxon>
        <taxon>Azospirillaceae</taxon>
        <taxon>Azospirillum</taxon>
    </lineage>
</organism>
<evidence type="ECO:0000259" key="17">
    <source>
        <dbReference type="PROSITE" id="PS50112"/>
    </source>
</evidence>
<dbReference type="KEGG" id="azz:DEW08_18750"/>
<dbReference type="InterPro" id="IPR001789">
    <property type="entry name" value="Sig_transdc_resp-reg_receiver"/>
</dbReference>
<dbReference type="FunFam" id="2.10.70.100:FF:000001">
    <property type="entry name" value="Sensory transduction histidine kinase"/>
    <property type="match status" value="1"/>
</dbReference>
<dbReference type="InterPro" id="IPR003594">
    <property type="entry name" value="HATPase_dom"/>
</dbReference>
<dbReference type="Pfam" id="PF00512">
    <property type="entry name" value="HisKA"/>
    <property type="match status" value="1"/>
</dbReference>
<evidence type="ECO:0000259" key="18">
    <source>
        <dbReference type="PROSITE" id="PS50113"/>
    </source>
</evidence>
<keyword evidence="6 14" id="KW-0597">Phosphoprotein</keyword>
<dbReference type="OrthoDB" id="7292918at2"/>
<dbReference type="EC" id="2.7.13.3" evidence="3"/>
<dbReference type="Pfam" id="PF00072">
    <property type="entry name" value="Response_reg"/>
    <property type="match status" value="1"/>
</dbReference>
<evidence type="ECO:0000256" key="9">
    <source>
        <dbReference type="ARBA" id="ARBA00022737"/>
    </source>
</evidence>
<gene>
    <name evidence="19" type="ORF">DEW08_18750</name>
</gene>
<dbReference type="InterPro" id="IPR005467">
    <property type="entry name" value="His_kinase_dom"/>
</dbReference>
<dbReference type="InterPro" id="IPR000700">
    <property type="entry name" value="PAS-assoc_C"/>
</dbReference>
<dbReference type="GO" id="GO:0000155">
    <property type="term" value="F:phosphorelay sensor kinase activity"/>
    <property type="evidence" value="ECO:0007669"/>
    <property type="project" value="InterPro"/>
</dbReference>
<feature type="domain" description="Histidine kinase" evidence="15">
    <location>
        <begin position="594"/>
        <end position="806"/>
    </location>
</feature>
<dbReference type="InterPro" id="IPR013656">
    <property type="entry name" value="PAS_4"/>
</dbReference>
<dbReference type="NCBIfam" id="TIGR00229">
    <property type="entry name" value="sensory_box"/>
    <property type="match status" value="2"/>
</dbReference>
<dbReference type="FunFam" id="3.30.565.10:FF:000049">
    <property type="entry name" value="Two-component sensor histidine kinase"/>
    <property type="match status" value="1"/>
</dbReference>
<reference evidence="20" key="1">
    <citation type="submission" date="2018-05" db="EMBL/GenBank/DDBJ databases">
        <title>Azospirillum thermophila sp. nov., a novel isolated from hot spring.</title>
        <authorList>
            <person name="Zhao Z."/>
        </authorList>
    </citation>
    <scope>NUCLEOTIDE SEQUENCE [LARGE SCALE GENOMIC DNA]</scope>
    <source>
        <strain evidence="20">CFH 70021</strain>
    </source>
</reference>
<keyword evidence="20" id="KW-1185">Reference proteome</keyword>
<keyword evidence="5" id="KW-0997">Cell inner membrane</keyword>
<dbReference type="InterPro" id="IPR013655">
    <property type="entry name" value="PAS_fold_3"/>
</dbReference>
<dbReference type="CDD" id="cd00130">
    <property type="entry name" value="PAS"/>
    <property type="match status" value="2"/>
</dbReference>
<dbReference type="Pfam" id="PF02743">
    <property type="entry name" value="dCache_1"/>
    <property type="match status" value="1"/>
</dbReference>
<dbReference type="SUPFAM" id="SSF52172">
    <property type="entry name" value="CheY-like"/>
    <property type="match status" value="1"/>
</dbReference>
<feature type="domain" description="PAS" evidence="17">
    <location>
        <begin position="451"/>
        <end position="516"/>
    </location>
</feature>
<evidence type="ECO:0000259" key="15">
    <source>
        <dbReference type="PROSITE" id="PS50109"/>
    </source>
</evidence>
<dbReference type="GO" id="GO:0009927">
    <property type="term" value="F:histidine phosphotransfer kinase activity"/>
    <property type="evidence" value="ECO:0007669"/>
    <property type="project" value="TreeGrafter"/>
</dbReference>
<dbReference type="CDD" id="cd00082">
    <property type="entry name" value="HisKA"/>
    <property type="match status" value="1"/>
</dbReference>
<dbReference type="Gene3D" id="1.10.287.130">
    <property type="match status" value="1"/>
</dbReference>
<dbReference type="SUPFAM" id="SSF47384">
    <property type="entry name" value="Homodimeric domain of signal transducing histidine kinase"/>
    <property type="match status" value="1"/>
</dbReference>
<dbReference type="RefSeq" id="WP_109330153.1">
    <property type="nucleotide sequence ID" value="NZ_CP029354.1"/>
</dbReference>
<dbReference type="InterPro" id="IPR004358">
    <property type="entry name" value="Sig_transdc_His_kin-like_C"/>
</dbReference>
<evidence type="ECO:0000256" key="10">
    <source>
        <dbReference type="ARBA" id="ARBA00022741"/>
    </source>
</evidence>
<feature type="domain" description="PAC" evidence="18">
    <location>
        <begin position="398"/>
        <end position="450"/>
    </location>
</feature>
<dbReference type="SMART" id="SM00086">
    <property type="entry name" value="PAC"/>
    <property type="match status" value="2"/>
</dbReference>
<protein>
    <recommendedName>
        <fullName evidence="3">histidine kinase</fullName>
        <ecNumber evidence="3">2.7.13.3</ecNumber>
    </recommendedName>
</protein>
<evidence type="ECO:0000256" key="1">
    <source>
        <dbReference type="ARBA" id="ARBA00000085"/>
    </source>
</evidence>
<dbReference type="PANTHER" id="PTHR43047:SF9">
    <property type="entry name" value="HISTIDINE KINASE"/>
    <property type="match status" value="1"/>
</dbReference>
<keyword evidence="8" id="KW-0812">Transmembrane</keyword>
<dbReference type="Gene3D" id="3.30.450.20">
    <property type="entry name" value="PAS domain"/>
    <property type="match status" value="3"/>
</dbReference>
<dbReference type="InterPro" id="IPR003661">
    <property type="entry name" value="HisK_dim/P_dom"/>
</dbReference>
<proteinExistence type="predicted"/>
<dbReference type="Pfam" id="PF02518">
    <property type="entry name" value="HATPase_c"/>
    <property type="match status" value="1"/>
</dbReference>
<dbReference type="PROSITE" id="PS50110">
    <property type="entry name" value="RESPONSE_REGULATORY"/>
    <property type="match status" value="1"/>
</dbReference>
<dbReference type="SUPFAM" id="SSF55785">
    <property type="entry name" value="PYP-like sensor domain (PAS domain)"/>
    <property type="match status" value="2"/>
</dbReference>
<name>A0A2S2CUG6_9PROT</name>
<dbReference type="CDD" id="cd00156">
    <property type="entry name" value="REC"/>
    <property type="match status" value="1"/>
</dbReference>
<dbReference type="CDD" id="cd16922">
    <property type="entry name" value="HATPase_EvgS-ArcB-TorS-like"/>
    <property type="match status" value="1"/>
</dbReference>
<evidence type="ECO:0000256" key="13">
    <source>
        <dbReference type="ARBA" id="ARBA00023136"/>
    </source>
</evidence>
<dbReference type="EMBL" id="CP029354">
    <property type="protein sequence ID" value="AWK88163.1"/>
    <property type="molecule type" value="Genomic_DNA"/>
</dbReference>
<dbReference type="PROSITE" id="PS50113">
    <property type="entry name" value="PAC"/>
    <property type="match status" value="2"/>
</dbReference>
<evidence type="ECO:0000256" key="8">
    <source>
        <dbReference type="ARBA" id="ARBA00022692"/>
    </source>
</evidence>